<gene>
    <name evidence="1" type="ORF">ACFO0B_01860</name>
</gene>
<sequence length="224" mass="24369">MEIHFGERPLAQTEAAAAALRRLTALLLSQEQPQPVVEEMLPRFAEWERALTATAPADPRPRVGDAEDDPERRIYLDHAFDIGTYNPSFPEYVFDTIDPASATGRVTFPVNFEGPPGLVHGGFLGVFFDCVVQQHSCAAGVTGKTKSLAITYRRPTPLRTELGFSIARTVTEAGIESNALLRHGEEVLCRAAAVTVAVTPEHLAGTRYGRRRVSGAPTTEGISR</sequence>
<proteinExistence type="predicted"/>
<dbReference type="EMBL" id="JBHSAX010000003">
    <property type="protein sequence ID" value="MFC3960729.1"/>
    <property type="molecule type" value="Genomic_DNA"/>
</dbReference>
<dbReference type="Proteomes" id="UP001595696">
    <property type="component" value="Unassembled WGS sequence"/>
</dbReference>
<dbReference type="InterPro" id="IPR029069">
    <property type="entry name" value="HotDog_dom_sf"/>
</dbReference>
<name>A0ABV8DLQ1_9NOCA</name>
<keyword evidence="1" id="KW-0378">Hydrolase</keyword>
<dbReference type="EC" id="3.1.2.-" evidence="1"/>
<evidence type="ECO:0000313" key="2">
    <source>
        <dbReference type="Proteomes" id="UP001595696"/>
    </source>
</evidence>
<organism evidence="1 2">
    <name type="scientific">Nocardia jiangsuensis</name>
    <dbReference type="NCBI Taxonomy" id="1691563"/>
    <lineage>
        <taxon>Bacteria</taxon>
        <taxon>Bacillati</taxon>
        <taxon>Actinomycetota</taxon>
        <taxon>Actinomycetes</taxon>
        <taxon>Mycobacteriales</taxon>
        <taxon>Nocardiaceae</taxon>
        <taxon>Nocardia</taxon>
    </lineage>
</organism>
<comment type="caution">
    <text evidence="1">The sequence shown here is derived from an EMBL/GenBank/DDBJ whole genome shotgun (WGS) entry which is preliminary data.</text>
</comment>
<dbReference type="GO" id="GO:0016787">
    <property type="term" value="F:hydrolase activity"/>
    <property type="evidence" value="ECO:0007669"/>
    <property type="project" value="UniProtKB-KW"/>
</dbReference>
<dbReference type="Gene3D" id="3.10.129.10">
    <property type="entry name" value="Hotdog Thioesterase"/>
    <property type="match status" value="1"/>
</dbReference>
<keyword evidence="2" id="KW-1185">Reference proteome</keyword>
<protein>
    <submittedName>
        <fullName evidence="1">PaaI family thioesterase</fullName>
        <ecNumber evidence="1">3.1.2.-</ecNumber>
    </submittedName>
</protein>
<evidence type="ECO:0000313" key="1">
    <source>
        <dbReference type="EMBL" id="MFC3960729.1"/>
    </source>
</evidence>
<dbReference type="SUPFAM" id="SSF54637">
    <property type="entry name" value="Thioesterase/thiol ester dehydrase-isomerase"/>
    <property type="match status" value="1"/>
</dbReference>
<reference evidence="2" key="1">
    <citation type="journal article" date="2019" name="Int. J. Syst. Evol. Microbiol.">
        <title>The Global Catalogue of Microorganisms (GCM) 10K type strain sequencing project: providing services to taxonomists for standard genome sequencing and annotation.</title>
        <authorList>
            <consortium name="The Broad Institute Genomics Platform"/>
            <consortium name="The Broad Institute Genome Sequencing Center for Infectious Disease"/>
            <person name="Wu L."/>
            <person name="Ma J."/>
        </authorList>
    </citation>
    <scope>NUCLEOTIDE SEQUENCE [LARGE SCALE GENOMIC DNA]</scope>
    <source>
        <strain evidence="2">CGMCC 4.7330</strain>
    </source>
</reference>
<accession>A0ABV8DLQ1</accession>
<dbReference type="RefSeq" id="WP_378610502.1">
    <property type="nucleotide sequence ID" value="NZ_JBHSAX010000003.1"/>
</dbReference>